<proteinExistence type="predicted"/>
<evidence type="ECO:0000313" key="2">
    <source>
        <dbReference type="Proteomes" id="UP001501822"/>
    </source>
</evidence>
<dbReference type="Gene3D" id="3.90.1200.10">
    <property type="match status" value="1"/>
</dbReference>
<dbReference type="RefSeq" id="WP_252801354.1">
    <property type="nucleotide sequence ID" value="NZ_BAAABM010000037.1"/>
</dbReference>
<protein>
    <recommendedName>
        <fullName evidence="3">Aminoglycoside phosphotransferase</fullName>
    </recommendedName>
</protein>
<dbReference type="Proteomes" id="UP001501822">
    <property type="component" value="Unassembled WGS sequence"/>
</dbReference>
<keyword evidence="2" id="KW-1185">Reference proteome</keyword>
<dbReference type="SUPFAM" id="SSF56112">
    <property type="entry name" value="Protein kinase-like (PK-like)"/>
    <property type="match status" value="1"/>
</dbReference>
<evidence type="ECO:0008006" key="3">
    <source>
        <dbReference type="Google" id="ProtNLM"/>
    </source>
</evidence>
<evidence type="ECO:0000313" key="1">
    <source>
        <dbReference type="EMBL" id="GAA0348008.1"/>
    </source>
</evidence>
<dbReference type="EMBL" id="BAAABM010000037">
    <property type="protein sequence ID" value="GAA0348008.1"/>
    <property type="molecule type" value="Genomic_DNA"/>
</dbReference>
<reference evidence="1 2" key="1">
    <citation type="journal article" date="2019" name="Int. J. Syst. Evol. Microbiol.">
        <title>The Global Catalogue of Microorganisms (GCM) 10K type strain sequencing project: providing services to taxonomists for standard genome sequencing and annotation.</title>
        <authorList>
            <consortium name="The Broad Institute Genomics Platform"/>
            <consortium name="The Broad Institute Genome Sequencing Center for Infectious Disease"/>
            <person name="Wu L."/>
            <person name="Ma J."/>
        </authorList>
    </citation>
    <scope>NUCLEOTIDE SEQUENCE [LARGE SCALE GENOMIC DNA]</scope>
    <source>
        <strain evidence="1 2">JCM 3146</strain>
    </source>
</reference>
<name>A0ABN0WVS4_9ACTN</name>
<dbReference type="InterPro" id="IPR011009">
    <property type="entry name" value="Kinase-like_dom_sf"/>
</dbReference>
<gene>
    <name evidence="1" type="ORF">GCM10010151_42150</name>
</gene>
<accession>A0ABN0WVS4</accession>
<comment type="caution">
    <text evidence="1">The sequence shown here is derived from an EMBL/GenBank/DDBJ whole genome shotgun (WGS) entry which is preliminary data.</text>
</comment>
<sequence length="271" mass="29962">MRIAWTELPGRLQAAIKDRTGLIHDIQPATRGNHAHIASTLHTAHGRVFVKAARKTSPDTDGAEVRALRWEAAVNPYVGEFAPRLLWRAEAGGWLALGFEHVDGRHADYSPGSPDLSALAKTIRSLQRTPCPPIVKSRVERRWQSTGVDVTSTAGDTLLHTDVNPDNLLLAPDGRVHLVDWAFVARGAAWVEVGLVIPWLLKAGHSPADAAAWIDQFPSWSRADAAGIDAFSEALARRWRDQCERDSTEWVLEHAVVTRQWAQYRQMTGVS</sequence>
<organism evidence="1 2">
    <name type="scientific">Actinoallomurus spadix</name>
    <dbReference type="NCBI Taxonomy" id="79912"/>
    <lineage>
        <taxon>Bacteria</taxon>
        <taxon>Bacillati</taxon>
        <taxon>Actinomycetota</taxon>
        <taxon>Actinomycetes</taxon>
        <taxon>Streptosporangiales</taxon>
        <taxon>Thermomonosporaceae</taxon>
        <taxon>Actinoallomurus</taxon>
    </lineage>
</organism>